<dbReference type="GO" id="GO:0030855">
    <property type="term" value="P:epithelial cell differentiation"/>
    <property type="evidence" value="ECO:0007669"/>
    <property type="project" value="UniProtKB-ARBA"/>
</dbReference>
<evidence type="ECO:0000256" key="14">
    <source>
        <dbReference type="PROSITE-ProRule" id="PRU00076"/>
    </source>
</evidence>
<dbReference type="PANTHER" id="PTHR12011">
    <property type="entry name" value="ADHESION G-PROTEIN COUPLED RECEPTOR"/>
    <property type="match status" value="1"/>
</dbReference>
<dbReference type="PROSITE" id="PS00010">
    <property type="entry name" value="ASX_HYDROXYL"/>
    <property type="match status" value="3"/>
</dbReference>
<dbReference type="InterPro" id="IPR049883">
    <property type="entry name" value="NOTCH1_EGF-like"/>
</dbReference>
<evidence type="ECO:0000256" key="3">
    <source>
        <dbReference type="ARBA" id="ARBA00022536"/>
    </source>
</evidence>
<name>A0A668ALV9_9TELE</name>
<keyword evidence="9 15" id="KW-0472">Membrane</keyword>
<evidence type="ECO:0000259" key="19">
    <source>
        <dbReference type="PROSITE" id="PS50261"/>
    </source>
</evidence>
<dbReference type="InParanoid" id="A0A668ALV9"/>
<accession>A0A668ALV9</accession>
<keyword evidence="21" id="KW-1185">Reference proteome</keyword>
<dbReference type="InterPro" id="IPR000832">
    <property type="entry name" value="GPCR_2_secretin-like"/>
</dbReference>
<dbReference type="FunFam" id="2.10.25.10:FF:000038">
    <property type="entry name" value="Fibrillin 2"/>
    <property type="match status" value="2"/>
</dbReference>
<dbReference type="Gene3D" id="2.10.25.10">
    <property type="entry name" value="Laminin"/>
    <property type="match status" value="3"/>
</dbReference>
<feature type="domain" description="EGF-like" evidence="17">
    <location>
        <begin position="37"/>
        <end position="75"/>
    </location>
</feature>
<dbReference type="CDD" id="cd00054">
    <property type="entry name" value="EGF_CA"/>
    <property type="match status" value="3"/>
</dbReference>
<dbReference type="PROSITE" id="PS01187">
    <property type="entry name" value="EGF_CA"/>
    <property type="match status" value="2"/>
</dbReference>
<dbReference type="InterPro" id="IPR009030">
    <property type="entry name" value="Growth_fac_rcpt_cys_sf"/>
</dbReference>
<keyword evidence="11" id="KW-0675">Receptor</keyword>
<dbReference type="SUPFAM" id="SSF57184">
    <property type="entry name" value="Growth factor receptor domain"/>
    <property type="match status" value="1"/>
</dbReference>
<dbReference type="Pfam" id="PF00002">
    <property type="entry name" value="7tm_2"/>
    <property type="match status" value="1"/>
</dbReference>
<evidence type="ECO:0000256" key="4">
    <source>
        <dbReference type="ARBA" id="ARBA00022692"/>
    </source>
</evidence>
<keyword evidence="3 14" id="KW-0245">EGF-like domain</keyword>
<dbReference type="PRINTS" id="PR00249">
    <property type="entry name" value="GPCRSECRETIN"/>
</dbReference>
<evidence type="ECO:0000256" key="1">
    <source>
        <dbReference type="ARBA" id="ARBA00004651"/>
    </source>
</evidence>
<feature type="transmembrane region" description="Helical" evidence="15">
    <location>
        <begin position="563"/>
        <end position="586"/>
    </location>
</feature>
<dbReference type="PROSITE" id="PS50026">
    <property type="entry name" value="EGF_3"/>
    <property type="match status" value="3"/>
</dbReference>
<dbReference type="GeneTree" id="ENSGT00940000160578"/>
<dbReference type="GO" id="GO:0004930">
    <property type="term" value="F:G protein-coupled receptor activity"/>
    <property type="evidence" value="ECO:0007669"/>
    <property type="project" value="UniProtKB-KW"/>
</dbReference>
<keyword evidence="10" id="KW-1015">Disulfide bond</keyword>
<dbReference type="SMART" id="SM00181">
    <property type="entry name" value="EGF"/>
    <property type="match status" value="3"/>
</dbReference>
<proteinExistence type="predicted"/>
<dbReference type="InterPro" id="IPR001881">
    <property type="entry name" value="EGF-like_Ca-bd_dom"/>
</dbReference>
<dbReference type="SMART" id="SM00179">
    <property type="entry name" value="EGF_CA"/>
    <property type="match status" value="3"/>
</dbReference>
<evidence type="ECO:0000256" key="7">
    <source>
        <dbReference type="ARBA" id="ARBA00022989"/>
    </source>
</evidence>
<reference evidence="20" key="1">
    <citation type="submission" date="2019-06" db="EMBL/GenBank/DDBJ databases">
        <authorList>
            <consortium name="Wellcome Sanger Institute Data Sharing"/>
        </authorList>
    </citation>
    <scope>NUCLEOTIDE SEQUENCE [LARGE SCALE GENOMIC DNA]</scope>
</reference>
<reference evidence="20" key="2">
    <citation type="submission" date="2025-08" db="UniProtKB">
        <authorList>
            <consortium name="Ensembl"/>
        </authorList>
    </citation>
    <scope>IDENTIFICATION</scope>
</reference>
<evidence type="ECO:0000259" key="17">
    <source>
        <dbReference type="PROSITE" id="PS50026"/>
    </source>
</evidence>
<dbReference type="PROSITE" id="PS50261">
    <property type="entry name" value="G_PROTEIN_RECEP_F2_4"/>
    <property type="match status" value="1"/>
</dbReference>
<dbReference type="SMART" id="SM00303">
    <property type="entry name" value="GPS"/>
    <property type="match status" value="1"/>
</dbReference>
<feature type="chain" id="PRO_5025656054" evidence="16">
    <location>
        <begin position="19"/>
        <end position="660"/>
    </location>
</feature>
<evidence type="ECO:0000259" key="18">
    <source>
        <dbReference type="PROSITE" id="PS50221"/>
    </source>
</evidence>
<feature type="domain" description="EGF-like" evidence="17">
    <location>
        <begin position="131"/>
        <end position="175"/>
    </location>
</feature>
<dbReference type="Pfam" id="PF01825">
    <property type="entry name" value="GPS"/>
    <property type="match status" value="1"/>
</dbReference>
<feature type="transmembrane region" description="Helical" evidence="15">
    <location>
        <begin position="410"/>
        <end position="429"/>
    </location>
</feature>
<dbReference type="GO" id="GO:0007189">
    <property type="term" value="P:adenylate cyclase-activating G protein-coupled receptor signaling pathway"/>
    <property type="evidence" value="ECO:0007669"/>
    <property type="project" value="TreeGrafter"/>
</dbReference>
<dbReference type="Ensembl" id="ENSMMDT00005049921.1">
    <property type="protein sequence ID" value="ENSMMDP00005048964.1"/>
    <property type="gene ID" value="ENSMMDG00005022263.1"/>
</dbReference>
<evidence type="ECO:0000256" key="12">
    <source>
        <dbReference type="ARBA" id="ARBA00023180"/>
    </source>
</evidence>
<dbReference type="GO" id="GO:0005886">
    <property type="term" value="C:plasma membrane"/>
    <property type="evidence" value="ECO:0007669"/>
    <property type="project" value="UniProtKB-SubCell"/>
</dbReference>
<feature type="transmembrane region" description="Helical" evidence="15">
    <location>
        <begin position="479"/>
        <end position="498"/>
    </location>
</feature>
<dbReference type="Proteomes" id="UP000472263">
    <property type="component" value="Chromosome 1"/>
</dbReference>
<dbReference type="InterPro" id="IPR001740">
    <property type="entry name" value="GPCR_2_EMR1-like_rcpt"/>
</dbReference>
<evidence type="ECO:0000313" key="21">
    <source>
        <dbReference type="Proteomes" id="UP000472263"/>
    </source>
</evidence>
<keyword evidence="8" id="KW-0297">G-protein coupled receptor</keyword>
<dbReference type="PRINTS" id="PR01128">
    <property type="entry name" value="EMR1HORMONER"/>
</dbReference>
<feature type="signal peptide" evidence="16">
    <location>
        <begin position="1"/>
        <end position="18"/>
    </location>
</feature>
<dbReference type="InterPro" id="IPR018097">
    <property type="entry name" value="EGF_Ca-bd_CS"/>
</dbReference>
<dbReference type="Pfam" id="PF07645">
    <property type="entry name" value="EGF_CA"/>
    <property type="match status" value="3"/>
</dbReference>
<keyword evidence="7 15" id="KW-1133">Transmembrane helix</keyword>
<dbReference type="InterPro" id="IPR000742">
    <property type="entry name" value="EGF"/>
</dbReference>
<dbReference type="Gene3D" id="2.60.220.50">
    <property type="match status" value="1"/>
</dbReference>
<evidence type="ECO:0000256" key="10">
    <source>
        <dbReference type="ARBA" id="ARBA00023157"/>
    </source>
</evidence>
<protein>
    <submittedName>
        <fullName evidence="20">Uncharacterized protein</fullName>
    </submittedName>
</protein>
<feature type="transmembrane region" description="Helical" evidence="15">
    <location>
        <begin position="374"/>
        <end position="398"/>
    </location>
</feature>
<organism evidence="20 21">
    <name type="scientific">Myripristis murdjan</name>
    <name type="common">pinecone soldierfish</name>
    <dbReference type="NCBI Taxonomy" id="586833"/>
    <lineage>
        <taxon>Eukaryota</taxon>
        <taxon>Metazoa</taxon>
        <taxon>Chordata</taxon>
        <taxon>Craniata</taxon>
        <taxon>Vertebrata</taxon>
        <taxon>Euteleostomi</taxon>
        <taxon>Actinopterygii</taxon>
        <taxon>Neopterygii</taxon>
        <taxon>Teleostei</taxon>
        <taxon>Neoteleostei</taxon>
        <taxon>Acanthomorphata</taxon>
        <taxon>Holocentriformes</taxon>
        <taxon>Holocentridae</taxon>
        <taxon>Myripristis</taxon>
    </lineage>
</organism>
<reference evidence="20" key="3">
    <citation type="submission" date="2025-09" db="UniProtKB">
        <authorList>
            <consortium name="Ensembl"/>
        </authorList>
    </citation>
    <scope>IDENTIFICATION</scope>
</reference>
<feature type="transmembrane region" description="Helical" evidence="15">
    <location>
        <begin position="592"/>
        <end position="616"/>
    </location>
</feature>
<feature type="transmembrane region" description="Helical" evidence="15">
    <location>
        <begin position="441"/>
        <end position="459"/>
    </location>
</feature>
<evidence type="ECO:0000256" key="13">
    <source>
        <dbReference type="ARBA" id="ARBA00023224"/>
    </source>
</evidence>
<dbReference type="Gene3D" id="1.20.1070.10">
    <property type="entry name" value="Rhodopsin 7-helix transmembrane proteins"/>
    <property type="match status" value="1"/>
</dbReference>
<keyword evidence="12" id="KW-0325">Glycoprotein</keyword>
<evidence type="ECO:0000256" key="15">
    <source>
        <dbReference type="SAM" id="Phobius"/>
    </source>
</evidence>
<evidence type="ECO:0000256" key="8">
    <source>
        <dbReference type="ARBA" id="ARBA00023040"/>
    </source>
</evidence>
<dbReference type="PANTHER" id="PTHR12011:SF433">
    <property type="entry name" value="ADHESION G PROTEIN-COUPLED RECEPTOR E1-LIKE-RELATED"/>
    <property type="match status" value="1"/>
</dbReference>
<comment type="caution">
    <text evidence="14">Lacks conserved residue(s) required for the propagation of feature annotation.</text>
</comment>
<sequence length="660" mass="73700">MCLFIYFTVIMIFRSIHLSFLSTNCCLLPAFVCTSTDQDECQEDPNRCVGNAICFNTNGSYYCQCHSGFTNVQGSTNFTGTNGQCQDINECVEDKEICGSTADCVNAIGNYSCICMPGYTNFSDINRNCTDIDECKEHEQNICGMRGTCENRVGSYWCECPAGYTNYGNRGTPCSGEFCTVRLFCPIALLIIRDSQLSSLQNMCPPGMEHTPVNPGLLFFSDNPVTVLINKHLHISFLSFAGFAVAALVSYNNLESSVNQSFEHLKGYQKDGVKASFQVFSKVVSVVVSNPSTQSLDSPVKLTFRHLEERMESPRVNYTCAYWKVGPDGQEEGGTWSTDGCYKERTTATHTVCSCEHLSSFAVLMALYPMKHTFGLLLATKLGLIISLLCLVACILTFKFCRSIQGTRTTIHLHLCICLFMADLVFLTAISQTKPEGGCRFAAALLHYFFLGVFGWMLLEGVQLYRMVVLVFNATIQPLYLYAFGYGMPLIIVIISVISRPKGYGTDEHCWLSLKDGLIWSFYGPVCLIIIVNVFFFIVTVWKLAQKFSSLNPDLTKLHKIKAFTVTAIAQMCVLGLMWVFGAFLFQEEGTLVPAYFFTILNSLQGALLFIMHCLLSKQVREEYANFFPCICTQPKRKYSEFSSTNPSSSQSQVSTQCHE</sequence>
<evidence type="ECO:0000256" key="9">
    <source>
        <dbReference type="ARBA" id="ARBA00023136"/>
    </source>
</evidence>
<feature type="domain" description="EGF-like" evidence="17">
    <location>
        <begin position="87"/>
        <end position="130"/>
    </location>
</feature>
<comment type="subcellular location">
    <subcellularLocation>
        <location evidence="1">Cell membrane</location>
        <topology evidence="1">Multi-pass membrane protein</topology>
    </subcellularLocation>
</comment>
<keyword evidence="6" id="KW-0677">Repeat</keyword>
<keyword evidence="13" id="KW-0807">Transducer</keyword>
<dbReference type="FunFam" id="1.20.1070.10:FF:000136">
    <property type="entry name" value="Adhesion G protein-coupled receptor E5"/>
    <property type="match status" value="1"/>
</dbReference>
<evidence type="ECO:0000256" key="11">
    <source>
        <dbReference type="ARBA" id="ARBA00023170"/>
    </source>
</evidence>
<evidence type="ECO:0000256" key="5">
    <source>
        <dbReference type="ARBA" id="ARBA00022729"/>
    </source>
</evidence>
<evidence type="ECO:0000313" key="20">
    <source>
        <dbReference type="Ensembl" id="ENSMMDP00005048964.1"/>
    </source>
</evidence>
<keyword evidence="2" id="KW-1003">Cell membrane</keyword>
<dbReference type="InterPro" id="IPR046338">
    <property type="entry name" value="GAIN_dom_sf"/>
</dbReference>
<dbReference type="InterPro" id="IPR000152">
    <property type="entry name" value="EGF-type_Asp/Asn_hydroxyl_site"/>
</dbReference>
<evidence type="ECO:0000256" key="16">
    <source>
        <dbReference type="SAM" id="SignalP"/>
    </source>
</evidence>
<dbReference type="InterPro" id="IPR057244">
    <property type="entry name" value="GAIN_B"/>
</dbReference>
<dbReference type="GO" id="GO:0007166">
    <property type="term" value="P:cell surface receptor signaling pathway"/>
    <property type="evidence" value="ECO:0007669"/>
    <property type="project" value="InterPro"/>
</dbReference>
<dbReference type="SUPFAM" id="SSF81321">
    <property type="entry name" value="Family A G protein-coupled receptor-like"/>
    <property type="match status" value="1"/>
</dbReference>
<dbReference type="AlphaFoldDB" id="A0A668ALV9"/>
<feature type="transmembrane region" description="Helical" evidence="15">
    <location>
        <begin position="518"/>
        <end position="542"/>
    </location>
</feature>
<dbReference type="GO" id="GO:0005509">
    <property type="term" value="F:calcium ion binding"/>
    <property type="evidence" value="ECO:0007669"/>
    <property type="project" value="InterPro"/>
</dbReference>
<evidence type="ECO:0000256" key="6">
    <source>
        <dbReference type="ARBA" id="ARBA00022737"/>
    </source>
</evidence>
<feature type="domain" description="GAIN-B" evidence="18">
    <location>
        <begin position="193"/>
        <end position="371"/>
    </location>
</feature>
<dbReference type="InterPro" id="IPR000203">
    <property type="entry name" value="GPS"/>
</dbReference>
<feature type="domain" description="G-protein coupled receptors family 2 profile 2" evidence="19">
    <location>
        <begin position="376"/>
        <end position="617"/>
    </location>
</feature>
<evidence type="ECO:0000256" key="2">
    <source>
        <dbReference type="ARBA" id="ARBA00022475"/>
    </source>
</evidence>
<dbReference type="PROSITE" id="PS50221">
    <property type="entry name" value="GAIN_B"/>
    <property type="match status" value="1"/>
</dbReference>
<keyword evidence="4 15" id="KW-0812">Transmembrane</keyword>
<keyword evidence="5 16" id="KW-0732">Signal</keyword>
<dbReference type="InterPro" id="IPR017981">
    <property type="entry name" value="GPCR_2-like_7TM"/>
</dbReference>